<sequence>MYAKLYTFLPKPAQIAKRIKICEILPPLYDCKNKKKDFRTNFKEFTQNVLEKILENINYFDFNIPSLAILILEQINCIFELFKVSQLKNQKMKLFLRKLKLLKICFEPFMSELLEAKSRPNIDKTIKLSNSPEKVVKYFLDSFNKGRKIDFAFDLKELG</sequence>
<reference evidence="1" key="1">
    <citation type="submission" date="2016-10" db="EMBL/GenBank/DDBJ databases">
        <authorList>
            <person name="Benchimol M."/>
            <person name="Almeida L.G."/>
            <person name="Vasconcelos A.T."/>
            <person name="Perreira-Neves A."/>
            <person name="Rosa I.A."/>
            <person name="Tasca T."/>
            <person name="Bogo M.R."/>
            <person name="de Souza W."/>
        </authorList>
    </citation>
    <scope>NUCLEOTIDE SEQUENCE [LARGE SCALE GENOMIC DNA]</scope>
    <source>
        <strain evidence="1">K</strain>
    </source>
</reference>
<accession>A0A1J4JSF4</accession>
<comment type="caution">
    <text evidence="1">The sequence shown here is derived from an EMBL/GenBank/DDBJ whole genome shotgun (WGS) entry which is preliminary data.</text>
</comment>
<dbReference type="EMBL" id="MLAK01000954">
    <property type="protein sequence ID" value="OHT00460.1"/>
    <property type="molecule type" value="Genomic_DNA"/>
</dbReference>
<dbReference type="Proteomes" id="UP000179807">
    <property type="component" value="Unassembled WGS sequence"/>
</dbReference>
<evidence type="ECO:0000313" key="2">
    <source>
        <dbReference type="Proteomes" id="UP000179807"/>
    </source>
</evidence>
<proteinExistence type="predicted"/>
<dbReference type="VEuPathDB" id="TrichDB:TRFO_32868"/>
<evidence type="ECO:0000313" key="1">
    <source>
        <dbReference type="EMBL" id="OHT00460.1"/>
    </source>
</evidence>
<dbReference type="AlphaFoldDB" id="A0A1J4JSF4"/>
<dbReference type="RefSeq" id="XP_068353596.1">
    <property type="nucleotide sequence ID" value="XM_068508737.1"/>
</dbReference>
<protein>
    <submittedName>
        <fullName evidence="1">Uncharacterized protein</fullName>
    </submittedName>
</protein>
<organism evidence="1 2">
    <name type="scientific">Tritrichomonas foetus</name>
    <dbReference type="NCBI Taxonomy" id="1144522"/>
    <lineage>
        <taxon>Eukaryota</taxon>
        <taxon>Metamonada</taxon>
        <taxon>Parabasalia</taxon>
        <taxon>Tritrichomonadida</taxon>
        <taxon>Tritrichomonadidae</taxon>
        <taxon>Tritrichomonas</taxon>
    </lineage>
</organism>
<name>A0A1J4JSF4_9EUKA</name>
<keyword evidence="2" id="KW-1185">Reference proteome</keyword>
<dbReference type="GeneID" id="94843441"/>
<gene>
    <name evidence="1" type="ORF">TRFO_32868</name>
</gene>